<name>A0ACC1T6K2_9APHY</name>
<dbReference type="EMBL" id="JANHOG010000454">
    <property type="protein sequence ID" value="KAJ3554194.1"/>
    <property type="molecule type" value="Genomic_DNA"/>
</dbReference>
<reference evidence="1" key="1">
    <citation type="submission" date="2022-07" db="EMBL/GenBank/DDBJ databases">
        <title>Genome Sequence of Phlebia brevispora.</title>
        <authorList>
            <person name="Buettner E."/>
        </authorList>
    </citation>
    <scope>NUCLEOTIDE SEQUENCE</scope>
    <source>
        <strain evidence="1">MPL23</strain>
    </source>
</reference>
<sequence length="542" mass="61430">MSYSLFINLTGADNAESYPATSVSKYLIELIGKDICGFRRNTQTSYRVVEQARAIAFAINTFIKRVEEHDDWDAFDKYTEAIDPLEASLFPLVDTVEKERDHYLTQRDSADSLISFIEAWDKQRSDIRKALTLLRTKDEFKKLLEDKIESDEDMKAALQHDDLRLLTELVKGVELNVPKRLGIRSRTVAELLKNVFKELKAIEAITVSNYTQMADESFVWSVKISMIVFGAMELIQNTNMGEAWIAHARSDVIWKAAHNLLTFLKAHLEQTGTKPTSAEVKTKYDEFLDLLQGSMAVKLPANYVQLMKHAGRIGRSYHSQALYLVNLCRELAKHFEKTGNKTAKNLEPLKEAINETITALEAATQKEAVALASFDLNAFETSPISAGFTRAKDDIKHCFEQYEMASEWQDRETKLKASIKNDKDRMEQFNQRLEQSKAVQGVLPVDKTGLIEVTVKVSKATPESTHIKEFKYSLRPTTRLTAIQWQASREQYDDSSLIKDIATKSYFVKSTQKTEKLGLDVDISSLAGKDPRCELVLVIGGL</sequence>
<dbReference type="Proteomes" id="UP001148662">
    <property type="component" value="Unassembled WGS sequence"/>
</dbReference>
<evidence type="ECO:0000313" key="1">
    <source>
        <dbReference type="EMBL" id="KAJ3554194.1"/>
    </source>
</evidence>
<protein>
    <submittedName>
        <fullName evidence="1">Uncharacterized protein</fullName>
    </submittedName>
</protein>
<evidence type="ECO:0000313" key="2">
    <source>
        <dbReference type="Proteomes" id="UP001148662"/>
    </source>
</evidence>
<proteinExistence type="predicted"/>
<organism evidence="1 2">
    <name type="scientific">Phlebia brevispora</name>
    <dbReference type="NCBI Taxonomy" id="194682"/>
    <lineage>
        <taxon>Eukaryota</taxon>
        <taxon>Fungi</taxon>
        <taxon>Dikarya</taxon>
        <taxon>Basidiomycota</taxon>
        <taxon>Agaricomycotina</taxon>
        <taxon>Agaricomycetes</taxon>
        <taxon>Polyporales</taxon>
        <taxon>Meruliaceae</taxon>
        <taxon>Phlebia</taxon>
    </lineage>
</organism>
<comment type="caution">
    <text evidence="1">The sequence shown here is derived from an EMBL/GenBank/DDBJ whole genome shotgun (WGS) entry which is preliminary data.</text>
</comment>
<accession>A0ACC1T6K2</accession>
<keyword evidence="2" id="KW-1185">Reference proteome</keyword>
<gene>
    <name evidence="1" type="ORF">NM688_g3233</name>
</gene>